<dbReference type="OrthoDB" id="9778226at2"/>
<dbReference type="RefSeq" id="WP_149677796.1">
    <property type="nucleotide sequence ID" value="NZ_FQZP01000005.1"/>
</dbReference>
<dbReference type="PANTHER" id="PTHR21110">
    <property type="entry name" value="PHOSPHOPENTOMUTASE"/>
    <property type="match status" value="1"/>
</dbReference>
<dbReference type="GO" id="GO:0009117">
    <property type="term" value="P:nucleotide metabolic process"/>
    <property type="evidence" value="ECO:0007669"/>
    <property type="project" value="InterPro"/>
</dbReference>
<dbReference type="GO" id="GO:0000287">
    <property type="term" value="F:magnesium ion binding"/>
    <property type="evidence" value="ECO:0007669"/>
    <property type="project" value="InterPro"/>
</dbReference>
<dbReference type="GO" id="GO:0008973">
    <property type="term" value="F:phosphopentomutase activity"/>
    <property type="evidence" value="ECO:0007669"/>
    <property type="project" value="InterPro"/>
</dbReference>
<evidence type="ECO:0000313" key="7">
    <source>
        <dbReference type="Proteomes" id="UP000324781"/>
    </source>
</evidence>
<protein>
    <submittedName>
        <fullName evidence="6">Phosphoglycerate mutase</fullName>
    </submittedName>
</protein>
<dbReference type="AlphaFoldDB" id="A0A1M6CHR1"/>
<feature type="domain" description="Metalloenzyme" evidence="5">
    <location>
        <begin position="2"/>
        <end position="291"/>
    </location>
</feature>
<gene>
    <name evidence="6" type="ORF">SAMN05444373_100526</name>
</gene>
<dbReference type="InterPro" id="IPR006124">
    <property type="entry name" value="Metalloenzyme"/>
</dbReference>
<reference evidence="6 7" key="1">
    <citation type="submission" date="2016-11" db="EMBL/GenBank/DDBJ databases">
        <authorList>
            <person name="Varghese N."/>
            <person name="Submissions S."/>
        </authorList>
    </citation>
    <scope>NUCLEOTIDE SEQUENCE [LARGE SCALE GENOMIC DNA]</scope>
    <source>
        <strain evidence="6 7">DSM 19027</strain>
    </source>
</reference>
<dbReference type="GO" id="GO:0005829">
    <property type="term" value="C:cytosol"/>
    <property type="evidence" value="ECO:0007669"/>
    <property type="project" value="TreeGrafter"/>
</dbReference>
<dbReference type="GO" id="GO:0043094">
    <property type="term" value="P:metabolic compound salvage"/>
    <property type="evidence" value="ECO:0007669"/>
    <property type="project" value="InterPro"/>
</dbReference>
<dbReference type="Pfam" id="PF01676">
    <property type="entry name" value="Metalloenzyme"/>
    <property type="match status" value="1"/>
</dbReference>
<dbReference type="SUPFAM" id="SSF53649">
    <property type="entry name" value="Alkaline phosphatase-like"/>
    <property type="match status" value="1"/>
</dbReference>
<dbReference type="InterPro" id="IPR017850">
    <property type="entry name" value="Alkaline_phosphatase_core_sf"/>
</dbReference>
<evidence type="ECO:0000313" key="6">
    <source>
        <dbReference type="EMBL" id="SHI60526.1"/>
    </source>
</evidence>
<dbReference type="Proteomes" id="UP000324781">
    <property type="component" value="Unassembled WGS sequence"/>
</dbReference>
<keyword evidence="3" id="KW-0464">Manganese</keyword>
<comment type="similarity">
    <text evidence="1">Belongs to the phosphopentomutase family.</text>
</comment>
<evidence type="ECO:0000256" key="4">
    <source>
        <dbReference type="ARBA" id="ARBA00023235"/>
    </source>
</evidence>
<keyword evidence="2" id="KW-0479">Metal-binding</keyword>
<evidence type="ECO:0000256" key="1">
    <source>
        <dbReference type="ARBA" id="ARBA00010373"/>
    </source>
</evidence>
<dbReference type="PANTHER" id="PTHR21110:SF0">
    <property type="entry name" value="PHOSPHOPENTOMUTASE"/>
    <property type="match status" value="1"/>
</dbReference>
<dbReference type="InterPro" id="IPR010045">
    <property type="entry name" value="DeoB"/>
</dbReference>
<dbReference type="Gene3D" id="3.40.720.10">
    <property type="entry name" value="Alkaline Phosphatase, subunit A"/>
    <property type="match status" value="1"/>
</dbReference>
<organism evidence="6 7">
    <name type="scientific">Thermoclostridium caenicola</name>
    <dbReference type="NCBI Taxonomy" id="659425"/>
    <lineage>
        <taxon>Bacteria</taxon>
        <taxon>Bacillati</taxon>
        <taxon>Bacillota</taxon>
        <taxon>Clostridia</taxon>
        <taxon>Eubacteriales</taxon>
        <taxon>Oscillospiraceae</taxon>
        <taxon>Thermoclostridium</taxon>
    </lineage>
</organism>
<sequence length="296" mass="33559">MRMIFIFIDGFGIGEKDPEKNPCCIADMRHFEYLMDRYGLICADATLGVEGLPQSATGQTTLYTGVNASKAIGKHWSARPTHELEQIIMEDNLFLRLKRHGRTVTFANVYSAEYLEKMKTESRGIFRPSVTSLLCLSSDTPFRVLEDYMAKRGVFHDITGRMLIENGYDVPLRTPEEAAKILYGISRDFDLTLFEFFMTDIQGHSGDREKAVYELELLNRMLGRLIQLVDLREDVILITSDHGNIEDLSVKTHTFNPVPVIIAGDAVDRKALDIRSLTDVMPAILKMFGIPNEKKD</sequence>
<name>A0A1M6CHR1_9FIRM</name>
<accession>A0A1M6CHR1</accession>
<keyword evidence="7" id="KW-1185">Reference proteome</keyword>
<evidence type="ECO:0000259" key="5">
    <source>
        <dbReference type="Pfam" id="PF01676"/>
    </source>
</evidence>
<dbReference type="EMBL" id="FQZP01000005">
    <property type="protein sequence ID" value="SHI60526.1"/>
    <property type="molecule type" value="Genomic_DNA"/>
</dbReference>
<proteinExistence type="inferred from homology"/>
<evidence type="ECO:0000256" key="2">
    <source>
        <dbReference type="ARBA" id="ARBA00022723"/>
    </source>
</evidence>
<keyword evidence="4" id="KW-0413">Isomerase</keyword>
<evidence type="ECO:0000256" key="3">
    <source>
        <dbReference type="ARBA" id="ARBA00023211"/>
    </source>
</evidence>